<dbReference type="SUPFAM" id="SSF56784">
    <property type="entry name" value="HAD-like"/>
    <property type="match status" value="1"/>
</dbReference>
<keyword evidence="6" id="KW-1185">Reference proteome</keyword>
<dbReference type="InterPro" id="IPR005195">
    <property type="entry name" value="Glyco_hydro_65_M"/>
</dbReference>
<evidence type="ECO:0000259" key="4">
    <source>
        <dbReference type="Pfam" id="PF03636"/>
    </source>
</evidence>
<evidence type="ECO:0000256" key="1">
    <source>
        <dbReference type="ARBA" id="ARBA00006171"/>
    </source>
</evidence>
<dbReference type="InterPro" id="IPR010976">
    <property type="entry name" value="B-phosphoglucomutase_hydrolase"/>
</dbReference>
<dbReference type="InterPro" id="IPR023214">
    <property type="entry name" value="HAD_sf"/>
</dbReference>
<dbReference type="Proteomes" id="UP000054526">
    <property type="component" value="Unassembled WGS sequence"/>
</dbReference>
<evidence type="ECO:0008006" key="7">
    <source>
        <dbReference type="Google" id="ProtNLM"/>
    </source>
</evidence>
<dbReference type="Pfam" id="PF03632">
    <property type="entry name" value="Glyco_hydro_65m"/>
    <property type="match status" value="1"/>
</dbReference>
<dbReference type="NCBIfam" id="TIGR02009">
    <property type="entry name" value="PGMB-YQAB-SF"/>
    <property type="match status" value="1"/>
</dbReference>
<feature type="domain" description="Glycoside hydrolase family 65 N-terminal" evidence="4">
    <location>
        <begin position="20"/>
        <end position="279"/>
    </location>
</feature>
<dbReference type="InterPro" id="IPR010972">
    <property type="entry name" value="Beta-PGM"/>
</dbReference>
<dbReference type="SFLD" id="SFLDG01129">
    <property type="entry name" value="C1.5:_HAD__Beta-PGM__Phosphata"/>
    <property type="match status" value="1"/>
</dbReference>
<feature type="domain" description="Glycoside hydrolase family 65 C-terminal" evidence="3">
    <location>
        <begin position="708"/>
        <end position="768"/>
    </location>
</feature>
<dbReference type="InterPro" id="IPR036412">
    <property type="entry name" value="HAD-like_sf"/>
</dbReference>
<dbReference type="NCBIfam" id="TIGR01990">
    <property type="entry name" value="bPGM"/>
    <property type="match status" value="1"/>
</dbReference>
<dbReference type="PANTHER" id="PTHR11051:SF8">
    <property type="entry name" value="PROTEIN-GLUCOSYLGALACTOSYLHYDROXYLYSINE GLUCOSIDASE"/>
    <property type="match status" value="1"/>
</dbReference>
<reference evidence="5 6" key="1">
    <citation type="submission" date="2014-12" db="EMBL/GenBank/DDBJ databases">
        <title>Draft genome sequence of Cohnella kolymensis strain B-2846.</title>
        <authorList>
            <person name="Karlyshev A.V."/>
            <person name="Kudryashova E.B."/>
        </authorList>
    </citation>
    <scope>NUCLEOTIDE SEQUENCE [LARGE SCALE GENOMIC DNA]</scope>
    <source>
        <strain evidence="5 6">VKM B-2846</strain>
    </source>
</reference>
<dbReference type="Gene3D" id="1.50.10.10">
    <property type="match status" value="1"/>
</dbReference>
<comment type="caution">
    <text evidence="5">The sequence shown here is derived from an EMBL/GenBank/DDBJ whole genome shotgun (WGS) entry which is preliminary data.</text>
</comment>
<dbReference type="NCBIfam" id="TIGR01509">
    <property type="entry name" value="HAD-SF-IA-v3"/>
    <property type="match status" value="1"/>
</dbReference>
<dbReference type="Gene3D" id="3.40.50.1000">
    <property type="entry name" value="HAD superfamily/HAD-like"/>
    <property type="match status" value="1"/>
</dbReference>
<dbReference type="PANTHER" id="PTHR11051">
    <property type="entry name" value="GLYCOSYL HYDROLASE-RELATED"/>
    <property type="match status" value="1"/>
</dbReference>
<feature type="domain" description="Glycoside hydrolase family 65 central catalytic" evidence="2">
    <location>
        <begin position="336"/>
        <end position="698"/>
    </location>
</feature>
<dbReference type="Pfam" id="PF03636">
    <property type="entry name" value="Glyco_hydro_65N"/>
    <property type="match status" value="1"/>
</dbReference>
<proteinExistence type="inferred from homology"/>
<name>A0ABR5A1X9_9BACL</name>
<dbReference type="Gene3D" id="2.70.98.40">
    <property type="entry name" value="Glycoside hydrolase, family 65, N-terminal domain"/>
    <property type="match status" value="1"/>
</dbReference>
<dbReference type="Gene3D" id="1.10.150.240">
    <property type="entry name" value="Putative phosphatase, domain 2"/>
    <property type="match status" value="1"/>
</dbReference>
<dbReference type="EMBL" id="JXAL01000024">
    <property type="protein sequence ID" value="KIL35068.1"/>
    <property type="molecule type" value="Genomic_DNA"/>
</dbReference>
<dbReference type="InterPro" id="IPR012341">
    <property type="entry name" value="6hp_glycosidase-like_sf"/>
</dbReference>
<protein>
    <recommendedName>
        <fullName evidence="7">Beta-phosphoglucomutase</fullName>
    </recommendedName>
</protein>
<evidence type="ECO:0000313" key="5">
    <source>
        <dbReference type="EMBL" id="KIL35068.1"/>
    </source>
</evidence>
<evidence type="ECO:0000313" key="6">
    <source>
        <dbReference type="Proteomes" id="UP000054526"/>
    </source>
</evidence>
<dbReference type="RefSeq" id="WP_041065046.1">
    <property type="nucleotide sequence ID" value="NZ_JXAL01000024.1"/>
</dbReference>
<dbReference type="InterPro" id="IPR037018">
    <property type="entry name" value="GH65_N"/>
</dbReference>
<comment type="similarity">
    <text evidence="1">Belongs to the HAD-like hydrolase superfamily. CbbY/CbbZ/Gph/YieH family.</text>
</comment>
<dbReference type="CDD" id="cd02598">
    <property type="entry name" value="HAD_BPGM"/>
    <property type="match status" value="1"/>
</dbReference>
<dbReference type="SFLD" id="SFLDG01135">
    <property type="entry name" value="C1.5.6:_HAD__Beta-PGM__Phospha"/>
    <property type="match status" value="1"/>
</dbReference>
<accession>A0ABR5A1X9</accession>
<dbReference type="SFLD" id="SFLDF00046">
    <property type="entry name" value="beta-phosphoglucomutase"/>
    <property type="match status" value="1"/>
</dbReference>
<evidence type="ECO:0000259" key="3">
    <source>
        <dbReference type="Pfam" id="PF03633"/>
    </source>
</evidence>
<dbReference type="InterPro" id="IPR005196">
    <property type="entry name" value="Glyco_hydro_65_N"/>
</dbReference>
<dbReference type="InterPro" id="IPR023198">
    <property type="entry name" value="PGP-like_dom2"/>
</dbReference>
<dbReference type="SUPFAM" id="SSF74650">
    <property type="entry name" value="Galactose mutarotase-like"/>
    <property type="match status" value="1"/>
</dbReference>
<dbReference type="InterPro" id="IPR011013">
    <property type="entry name" value="Gal_mutarotase_sf_dom"/>
</dbReference>
<dbReference type="SUPFAM" id="SSF48208">
    <property type="entry name" value="Six-hairpin glycosidases"/>
    <property type="match status" value="1"/>
</dbReference>
<dbReference type="InterPro" id="IPR006439">
    <property type="entry name" value="HAD-SF_hydro_IA"/>
</dbReference>
<dbReference type="InterPro" id="IPR005194">
    <property type="entry name" value="Glyco_hydro_65_C"/>
</dbReference>
<dbReference type="Pfam" id="PF03633">
    <property type="entry name" value="Glyco_hydro_65C"/>
    <property type="match status" value="1"/>
</dbReference>
<dbReference type="Gene3D" id="2.60.420.10">
    <property type="entry name" value="Maltose phosphorylase, domain 3"/>
    <property type="match status" value="1"/>
</dbReference>
<gene>
    <name evidence="5" type="ORF">SD71_15545</name>
</gene>
<dbReference type="Pfam" id="PF00702">
    <property type="entry name" value="Hydrolase"/>
    <property type="match status" value="1"/>
</dbReference>
<organism evidence="5 6">
    <name type="scientific">Cohnella kolymensis</name>
    <dbReference type="NCBI Taxonomy" id="1590652"/>
    <lineage>
        <taxon>Bacteria</taxon>
        <taxon>Bacillati</taxon>
        <taxon>Bacillota</taxon>
        <taxon>Bacilli</taxon>
        <taxon>Bacillales</taxon>
        <taxon>Paenibacillaceae</taxon>
        <taxon>Cohnella</taxon>
    </lineage>
</organism>
<dbReference type="InterPro" id="IPR008928">
    <property type="entry name" value="6-hairpin_glycosidase_sf"/>
</dbReference>
<dbReference type="SFLD" id="SFLDS00003">
    <property type="entry name" value="Haloacid_Dehalogenase"/>
    <property type="match status" value="1"/>
</dbReference>
<sequence>MKPFVAPPSIYPLDEWQVVEESFEEQHRQRNETIFTVGNGYIGMRGGFEENDEQQVLNGVNGTYLNGFYDSEPIVYPEGAYGYAKQSQTMLNVANTRIIRIEVDGELFSLHTGKVLAYNRELDMRTGVLTRTVDWESKTGKQVRIVFRRFVCLAHKHLAAIQCEITALNFQGSVSITSSINGEVKNQAAADDPRVGAGFSGQVLRTEEVHTQGERTWIRQRTKNTGFALVAATAQSVLSDRKFMPIGSTEGQSASVGYQVPVTAGQPIYFTKYMVYFSSKDCPEPELADRAMQLLDEALEQGYDALLAEQKNFLDDFWSRTDVKIEGDKALQQGIRYNMYQLLQSTGRDGKTNIGAKGLTGEGYEGHYFWDTETFVLPFFIYTTPTIAKDLLAYRYNTLDKARERAEVMSQKGALYPWRTINGEETSAFFPAGTAQVHINADIINGLKRYYEATGDHSFMAKHGAEMLFETARFWADLGYHNPARDGKFCITAVTGPDEYTAIVDNNAYTNVMAKDHMEFAYRTSEWMKQHHPKEFAALAAAIVLSEEEPEAWRRAAGEMFIPRNEELGIIEQDDGFLMKEKWDFENTPDDKYPLLLHYHPLVIYRHQVLKQADVVLALFLQGHRFSLADKIRNYNYYEAITTHDSSLSPCIHSIVAAEIGFADKAYDYFIRTVRMDLDDINGNVEDGLHTASMAGSWLSIVNGFGGMRDYEGKLHFKPLLPKHWDSYQFKISYRERLIDIHVSPDNVTYRLLRGAPLEILHGRTTVHLIPGESSEISTKKRLEAVIFDLDGVITDTAEYHYLAWKELADDLGVVFDRETNEQLKGIGRMESLDILLGPSAANFTTEQKQVLAAEKNEKYKALIERITPNDLLPGIRPLLEELRASNVKMAVASASKNAVTVLRKLEIEPFFDVVVDPNSLAKGKPDPEIFLAAAEQLDVEPTNCIGIEDAAAGIEAIKAANMDAIGVGDPRLLSNADVVVEDPSIINLEMLEQQMAK</sequence>
<evidence type="ECO:0000259" key="2">
    <source>
        <dbReference type="Pfam" id="PF03632"/>
    </source>
</evidence>